<evidence type="ECO:0000313" key="3">
    <source>
        <dbReference type="Proteomes" id="UP000252189"/>
    </source>
</evidence>
<protein>
    <recommendedName>
        <fullName evidence="4">DUF5658 domain-containing protein</fullName>
    </recommendedName>
</protein>
<name>A0A368NDL6_9EURY</name>
<keyword evidence="1" id="KW-0472">Membrane</keyword>
<organism evidence="2 3">
    <name type="scientific">Haloplanus salinus</name>
    <dbReference type="NCBI Taxonomy" id="1126245"/>
    <lineage>
        <taxon>Archaea</taxon>
        <taxon>Methanobacteriati</taxon>
        <taxon>Methanobacteriota</taxon>
        <taxon>Stenosarchaea group</taxon>
        <taxon>Halobacteria</taxon>
        <taxon>Halobacteriales</taxon>
        <taxon>Haloferacaceae</taxon>
        <taxon>Haloplanus</taxon>
    </lineage>
</organism>
<sequence>MAGTTAHASSLWLVAVVTLVADGALTVYGIRLGLTEVNPVAAGLIADVGIVPALAILKGSAVAVAGAGWVVMPADYRGLVPAGLVLPWAFASVVNAVAIGLAL</sequence>
<accession>A0A368NDL6</accession>
<keyword evidence="1" id="KW-1133">Transmembrane helix</keyword>
<comment type="caution">
    <text evidence="2">The sequence shown here is derived from an EMBL/GenBank/DDBJ whole genome shotgun (WGS) entry which is preliminary data.</text>
</comment>
<dbReference type="Proteomes" id="UP000252189">
    <property type="component" value="Unassembled WGS sequence"/>
</dbReference>
<proteinExistence type="predicted"/>
<reference evidence="2 3" key="1">
    <citation type="submission" date="2018-07" db="EMBL/GenBank/DDBJ databases">
        <title>Genome sequences of Haloplanus salinus JCM 18368T.</title>
        <authorList>
            <person name="Kim Y.B."/>
            <person name="Roh S.W."/>
        </authorList>
    </citation>
    <scope>NUCLEOTIDE SEQUENCE [LARGE SCALE GENOMIC DNA]</scope>
    <source>
        <strain evidence="2 3">JCM 18368</strain>
    </source>
</reference>
<evidence type="ECO:0000256" key="1">
    <source>
        <dbReference type="SAM" id="Phobius"/>
    </source>
</evidence>
<feature type="transmembrane region" description="Helical" evidence="1">
    <location>
        <begin position="12"/>
        <end position="30"/>
    </location>
</feature>
<gene>
    <name evidence="2" type="ORF">DU504_14600</name>
</gene>
<keyword evidence="1" id="KW-0812">Transmembrane</keyword>
<evidence type="ECO:0008006" key="4">
    <source>
        <dbReference type="Google" id="ProtNLM"/>
    </source>
</evidence>
<feature type="transmembrane region" description="Helical" evidence="1">
    <location>
        <begin position="50"/>
        <end position="72"/>
    </location>
</feature>
<feature type="transmembrane region" description="Helical" evidence="1">
    <location>
        <begin position="79"/>
        <end position="102"/>
    </location>
</feature>
<dbReference type="EMBL" id="QPHM01000001">
    <property type="protein sequence ID" value="RCU48717.1"/>
    <property type="molecule type" value="Genomic_DNA"/>
</dbReference>
<dbReference type="AlphaFoldDB" id="A0A368NDL6"/>
<evidence type="ECO:0000313" key="2">
    <source>
        <dbReference type="EMBL" id="RCU48717.1"/>
    </source>
</evidence>
<keyword evidence="3" id="KW-1185">Reference proteome</keyword>